<comment type="similarity">
    <text evidence="1">Belongs to the ROK (NagC/XylR) family.</text>
</comment>
<dbReference type="Gene3D" id="3.30.420.40">
    <property type="match status" value="2"/>
</dbReference>
<protein>
    <submittedName>
        <fullName evidence="2">ROK family protein</fullName>
    </submittedName>
</protein>
<dbReference type="Pfam" id="PF00480">
    <property type="entry name" value="ROK"/>
    <property type="match status" value="1"/>
</dbReference>
<keyword evidence="3" id="KW-1185">Reference proteome</keyword>
<organism evidence="2 3">
    <name type="scientific">Streptomyces cellulosae</name>
    <dbReference type="NCBI Taxonomy" id="1968"/>
    <lineage>
        <taxon>Bacteria</taxon>
        <taxon>Bacillati</taxon>
        <taxon>Actinomycetota</taxon>
        <taxon>Actinomycetes</taxon>
        <taxon>Kitasatosporales</taxon>
        <taxon>Streptomycetaceae</taxon>
        <taxon>Streptomyces</taxon>
    </lineage>
</organism>
<dbReference type="InterPro" id="IPR043129">
    <property type="entry name" value="ATPase_NBD"/>
</dbReference>
<reference evidence="2 3" key="1">
    <citation type="submission" date="2024-10" db="EMBL/GenBank/DDBJ databases">
        <title>The Natural Products Discovery Center: Release of the First 8490 Sequenced Strains for Exploring Actinobacteria Biosynthetic Diversity.</title>
        <authorList>
            <person name="Kalkreuter E."/>
            <person name="Kautsar S.A."/>
            <person name="Yang D."/>
            <person name="Bader C.D."/>
            <person name="Teijaro C.N."/>
            <person name="Fluegel L."/>
            <person name="Davis C.M."/>
            <person name="Simpson J.R."/>
            <person name="Lauterbach L."/>
            <person name="Steele A.D."/>
            <person name="Gui C."/>
            <person name="Meng S."/>
            <person name="Li G."/>
            <person name="Viehrig K."/>
            <person name="Ye F."/>
            <person name="Su P."/>
            <person name="Kiefer A.F."/>
            <person name="Nichols A."/>
            <person name="Cepeda A.J."/>
            <person name="Yan W."/>
            <person name="Fan B."/>
            <person name="Jiang Y."/>
            <person name="Adhikari A."/>
            <person name="Zheng C.-J."/>
            <person name="Schuster L."/>
            <person name="Cowan T.M."/>
            <person name="Smanski M.J."/>
            <person name="Chevrette M.G."/>
            <person name="De Carvalho L.P.S."/>
            <person name="Shen B."/>
        </authorList>
    </citation>
    <scope>NUCLEOTIDE SEQUENCE [LARGE SCALE GENOMIC DNA]</scope>
    <source>
        <strain evidence="2 3">NPDC051599</strain>
    </source>
</reference>
<dbReference type="PANTHER" id="PTHR18964:SF149">
    <property type="entry name" value="BIFUNCTIONAL UDP-N-ACETYLGLUCOSAMINE 2-EPIMERASE_N-ACETYLMANNOSAMINE KINASE"/>
    <property type="match status" value="1"/>
</dbReference>
<dbReference type="InterPro" id="IPR000600">
    <property type="entry name" value="ROK"/>
</dbReference>
<dbReference type="RefSeq" id="WP_398662053.1">
    <property type="nucleotide sequence ID" value="NZ_JBITDC010000028.1"/>
</dbReference>
<gene>
    <name evidence="2" type="ORF">ACIA8P_43465</name>
</gene>
<evidence type="ECO:0000313" key="3">
    <source>
        <dbReference type="Proteomes" id="UP001612415"/>
    </source>
</evidence>
<evidence type="ECO:0000256" key="1">
    <source>
        <dbReference type="ARBA" id="ARBA00006479"/>
    </source>
</evidence>
<name>A0ABW7YG51_STRCE</name>
<dbReference type="EMBL" id="JBITDC010000028">
    <property type="protein sequence ID" value="MFI5681390.1"/>
    <property type="molecule type" value="Genomic_DNA"/>
</dbReference>
<evidence type="ECO:0000313" key="2">
    <source>
        <dbReference type="EMBL" id="MFI5681390.1"/>
    </source>
</evidence>
<dbReference type="SUPFAM" id="SSF53067">
    <property type="entry name" value="Actin-like ATPase domain"/>
    <property type="match status" value="2"/>
</dbReference>
<sequence>MIATVPDTEPRRRGRPAEKLALNPLAGRALGIDFGRRHVRLAAITGAHNEISTAGETHSAAARWPERIAIARRLAAGLTGAAPRLDVLGGVGVAVTDPTTDPFVPDDGRTLADMIGRGLGTRVRLGDAPRLATLAETVWGAAKGVADVLYLELSDRVSGGLMAGGVLHRGAQGRSGGFGHVLAEPAGAPCSCGGRGCLQTVASTRAVLGAYRAAADLPQLAAALSAGEEAAHAVVRRAAIHADAVVAGLAKALGPSVIVVGGELTTLGAALMKPLENEVRANVGPHGSRPRTAVRRAELGGFAAAVGAASLLRPPHDTPSPQSAPA</sequence>
<comment type="caution">
    <text evidence="2">The sequence shown here is derived from an EMBL/GenBank/DDBJ whole genome shotgun (WGS) entry which is preliminary data.</text>
</comment>
<dbReference type="PANTHER" id="PTHR18964">
    <property type="entry name" value="ROK (REPRESSOR, ORF, KINASE) FAMILY"/>
    <property type="match status" value="1"/>
</dbReference>
<accession>A0ABW7YG51</accession>
<dbReference type="Proteomes" id="UP001612415">
    <property type="component" value="Unassembled WGS sequence"/>
</dbReference>
<proteinExistence type="inferred from homology"/>